<feature type="transmembrane region" description="Helical" evidence="1">
    <location>
        <begin position="184"/>
        <end position="203"/>
    </location>
</feature>
<keyword evidence="1" id="KW-0472">Membrane</keyword>
<dbReference type="Proteomes" id="UP001165283">
    <property type="component" value="Unassembled WGS sequence"/>
</dbReference>
<reference evidence="2" key="1">
    <citation type="submission" date="2021-04" db="EMBL/GenBank/DDBJ databases">
        <title>Pseudonocardia sp. nov., isolated from sandy soil of mangrove forest.</title>
        <authorList>
            <person name="Zan Z."/>
            <person name="Huang R."/>
            <person name="Liu W."/>
        </authorList>
    </citation>
    <scope>NUCLEOTIDE SEQUENCE</scope>
    <source>
        <strain evidence="2">S2-4</strain>
    </source>
</reference>
<evidence type="ECO:0000256" key="1">
    <source>
        <dbReference type="SAM" id="Phobius"/>
    </source>
</evidence>
<feature type="transmembrane region" description="Helical" evidence="1">
    <location>
        <begin position="98"/>
        <end position="120"/>
    </location>
</feature>
<feature type="transmembrane region" description="Helical" evidence="1">
    <location>
        <begin position="27"/>
        <end position="49"/>
    </location>
</feature>
<comment type="caution">
    <text evidence="2">The sequence shown here is derived from an EMBL/GenBank/DDBJ whole genome shotgun (WGS) entry which is preliminary data.</text>
</comment>
<organism evidence="2 3">
    <name type="scientific">Pseudonocardia humida</name>
    <dbReference type="NCBI Taxonomy" id="2800819"/>
    <lineage>
        <taxon>Bacteria</taxon>
        <taxon>Bacillati</taxon>
        <taxon>Actinomycetota</taxon>
        <taxon>Actinomycetes</taxon>
        <taxon>Pseudonocardiales</taxon>
        <taxon>Pseudonocardiaceae</taxon>
        <taxon>Pseudonocardia</taxon>
    </lineage>
</organism>
<keyword evidence="1" id="KW-0812">Transmembrane</keyword>
<keyword evidence="1" id="KW-1133">Transmembrane helix</keyword>
<proteinExistence type="predicted"/>
<feature type="transmembrane region" description="Helical" evidence="1">
    <location>
        <begin position="152"/>
        <end position="172"/>
    </location>
</feature>
<evidence type="ECO:0000313" key="3">
    <source>
        <dbReference type="Proteomes" id="UP001165283"/>
    </source>
</evidence>
<feature type="transmembrane region" description="Helical" evidence="1">
    <location>
        <begin position="69"/>
        <end position="91"/>
    </location>
</feature>
<gene>
    <name evidence="2" type="ORF">KDL28_26225</name>
</gene>
<dbReference type="RefSeq" id="WP_252442659.1">
    <property type="nucleotide sequence ID" value="NZ_JAGSOV010000056.1"/>
</dbReference>
<name>A0ABT1A6K5_9PSEU</name>
<protein>
    <submittedName>
        <fullName evidence="2">DUF4386 domain-containing protein</fullName>
    </submittedName>
</protein>
<accession>A0ABT1A6K5</accession>
<dbReference type="Pfam" id="PF14329">
    <property type="entry name" value="DUF4386"/>
    <property type="match status" value="1"/>
</dbReference>
<dbReference type="InterPro" id="IPR025495">
    <property type="entry name" value="DUF4386"/>
</dbReference>
<dbReference type="EMBL" id="JAGSOV010000056">
    <property type="protein sequence ID" value="MCO1658566.1"/>
    <property type="molecule type" value="Genomic_DNA"/>
</dbReference>
<sequence>MTTATTTAAPTGTGPGHAPGAALGAGLAYLGVALAGMTGFLVIRAQLYVPGDAAATAANLVDNEGLARLGVAADLALVLTQAVAALYFLALLRPVNRVAAAAVAAFGLVNSVVVLVGTAFTATALEVAVQGATTPGGDAAVTALLLYDLNDAVWGVGNLFFGLWLMPMGWAVRRSATMPSALGWILVIGGVGYVLSAFAALVFPALPAAVAQVLVLPATVGEFWMIGYLLLRGRSAAGRDRGDAAG</sequence>
<evidence type="ECO:0000313" key="2">
    <source>
        <dbReference type="EMBL" id="MCO1658566.1"/>
    </source>
</evidence>
<feature type="transmembrane region" description="Helical" evidence="1">
    <location>
        <begin position="209"/>
        <end position="231"/>
    </location>
</feature>
<keyword evidence="3" id="KW-1185">Reference proteome</keyword>